<sequence length="323" mass="36558">MNYLIEKAVVKYPLSICLGMCWVLISTGCSTVSSPDHREKLRVLPEWVVFQAKNGQAIDWNTMSKRALASDIILVGEQHDNAIAHKLELKFVNELLTDYPNSAVAMEMFERNEQAFIDLYLDDRISTEALMETTNSQSWGGSDGNWQNWYQPIIDAVKERVPSGARLVAANSPRPYVKLARLEGYGVLTELASQDTEVYFVVPDISVDDNEYRERFNSLMTGHDHVDDSEVDSLKIDTDAYFRAQQLWDATMAEAVLSAHKKHPKVVLFIGDFHIANSGGTLQRIIHDNQELSVTTISILRKNDPQIFDPEDAARADFVIYTR</sequence>
<dbReference type="PROSITE" id="PS51257">
    <property type="entry name" value="PROKAR_LIPOPROTEIN"/>
    <property type="match status" value="1"/>
</dbReference>
<evidence type="ECO:0000259" key="2">
    <source>
        <dbReference type="Pfam" id="PF04187"/>
    </source>
</evidence>
<reference evidence="3 4" key="1">
    <citation type="submission" date="2023-10" db="EMBL/GenBank/DDBJ databases">
        <title>Rubellicoccus peritrichatus gen. nov., sp. nov., isolated from an algae of coral reef tank.</title>
        <authorList>
            <person name="Luo J."/>
        </authorList>
    </citation>
    <scope>NUCLEOTIDE SEQUENCE [LARGE SCALE GENOMIC DNA]</scope>
    <source>
        <strain evidence="3 4">CR14</strain>
    </source>
</reference>
<keyword evidence="1" id="KW-0472">Membrane</keyword>
<dbReference type="Pfam" id="PF04187">
    <property type="entry name" value="Cofac_haem_bdg"/>
    <property type="match status" value="1"/>
</dbReference>
<evidence type="ECO:0000313" key="4">
    <source>
        <dbReference type="Proteomes" id="UP001304300"/>
    </source>
</evidence>
<dbReference type="InterPro" id="IPR007314">
    <property type="entry name" value="Cofac_haem-bd_dom"/>
</dbReference>
<feature type="transmembrane region" description="Helical" evidence="1">
    <location>
        <begin position="12"/>
        <end position="32"/>
    </location>
</feature>
<keyword evidence="1" id="KW-1133">Transmembrane helix</keyword>
<dbReference type="Gene3D" id="3.40.50.11550">
    <property type="match status" value="1"/>
</dbReference>
<name>A0AAQ3QSE5_9BACT</name>
<keyword evidence="4" id="KW-1185">Reference proteome</keyword>
<accession>A0AAQ3QSE5</accession>
<evidence type="ECO:0000313" key="3">
    <source>
        <dbReference type="EMBL" id="WOO42338.1"/>
    </source>
</evidence>
<dbReference type="KEGG" id="puo:RZN69_04495"/>
<protein>
    <submittedName>
        <fullName evidence="3">ChaN family lipoprotein</fullName>
    </submittedName>
</protein>
<dbReference type="Proteomes" id="UP001304300">
    <property type="component" value="Chromosome"/>
</dbReference>
<keyword evidence="1" id="KW-0812">Transmembrane</keyword>
<evidence type="ECO:0000256" key="1">
    <source>
        <dbReference type="SAM" id="Phobius"/>
    </source>
</evidence>
<dbReference type="EMBL" id="CP136920">
    <property type="protein sequence ID" value="WOO42338.1"/>
    <property type="molecule type" value="Genomic_DNA"/>
</dbReference>
<dbReference type="SUPFAM" id="SSF159501">
    <property type="entry name" value="EreA/ChaN-like"/>
    <property type="match status" value="1"/>
</dbReference>
<keyword evidence="3" id="KW-0449">Lipoprotein</keyword>
<dbReference type="RefSeq" id="WP_317834857.1">
    <property type="nucleotide sequence ID" value="NZ_CP136920.1"/>
</dbReference>
<organism evidence="3 4">
    <name type="scientific">Rubellicoccus peritrichatus</name>
    <dbReference type="NCBI Taxonomy" id="3080537"/>
    <lineage>
        <taxon>Bacteria</taxon>
        <taxon>Pseudomonadati</taxon>
        <taxon>Verrucomicrobiota</taxon>
        <taxon>Opitutia</taxon>
        <taxon>Puniceicoccales</taxon>
        <taxon>Cerasicoccaceae</taxon>
        <taxon>Rubellicoccus</taxon>
    </lineage>
</organism>
<feature type="domain" description="Haem-binding uptake Tiki superfamily ChaN" evidence="2">
    <location>
        <begin position="64"/>
        <end position="285"/>
    </location>
</feature>
<dbReference type="CDD" id="cd14727">
    <property type="entry name" value="ChanN-like"/>
    <property type="match status" value="1"/>
</dbReference>
<proteinExistence type="predicted"/>
<gene>
    <name evidence="3" type="ORF">RZN69_04495</name>
</gene>
<dbReference type="AlphaFoldDB" id="A0AAQ3QSE5"/>